<dbReference type="Proteomes" id="UP000807850">
    <property type="component" value="Unassembled WGS sequence"/>
</dbReference>
<feature type="signal peptide" evidence="1">
    <location>
        <begin position="1"/>
        <end position="20"/>
    </location>
</feature>
<dbReference type="AlphaFoldDB" id="A0A9D6LBH6"/>
<organism evidence="2 3">
    <name type="scientific">Eiseniibacteriota bacterium</name>
    <dbReference type="NCBI Taxonomy" id="2212470"/>
    <lineage>
        <taxon>Bacteria</taxon>
        <taxon>Candidatus Eiseniibacteriota</taxon>
    </lineage>
</organism>
<evidence type="ECO:0008006" key="4">
    <source>
        <dbReference type="Google" id="ProtNLM"/>
    </source>
</evidence>
<feature type="chain" id="PRO_5038627458" description="Tetratricopeptide repeat protein" evidence="1">
    <location>
        <begin position="21"/>
        <end position="85"/>
    </location>
</feature>
<name>A0A9D6LBH6_UNCEI</name>
<protein>
    <recommendedName>
        <fullName evidence="4">Tetratricopeptide repeat protein</fullName>
    </recommendedName>
</protein>
<feature type="non-terminal residue" evidence="2">
    <location>
        <position position="85"/>
    </location>
</feature>
<keyword evidence="1" id="KW-0732">Signal</keyword>
<gene>
    <name evidence="2" type="ORF">HY076_08835</name>
</gene>
<comment type="caution">
    <text evidence="2">The sequence shown here is derived from an EMBL/GenBank/DDBJ whole genome shotgun (WGS) entry which is preliminary data.</text>
</comment>
<evidence type="ECO:0000313" key="2">
    <source>
        <dbReference type="EMBL" id="MBI3540362.1"/>
    </source>
</evidence>
<evidence type="ECO:0000313" key="3">
    <source>
        <dbReference type="Proteomes" id="UP000807850"/>
    </source>
</evidence>
<evidence type="ECO:0000256" key="1">
    <source>
        <dbReference type="SAM" id="SignalP"/>
    </source>
</evidence>
<accession>A0A9D6LBH6</accession>
<dbReference type="EMBL" id="JACQAY010000293">
    <property type="protein sequence ID" value="MBI3540362.1"/>
    <property type="molecule type" value="Genomic_DNA"/>
</dbReference>
<proteinExistence type="predicted"/>
<sequence length="85" mass="8920">MLLVACTLVVLAATSTPPTAAPPQASGPHPPSEEALRRFIQGRLLEERGQRDLALSEYSRALLLDDGSVALARRVSEASALAGDP</sequence>
<reference evidence="2" key="1">
    <citation type="submission" date="2020-07" db="EMBL/GenBank/DDBJ databases">
        <title>Huge and variable diversity of episymbiotic CPR bacteria and DPANN archaea in groundwater ecosystems.</title>
        <authorList>
            <person name="He C.Y."/>
            <person name="Keren R."/>
            <person name="Whittaker M."/>
            <person name="Farag I.F."/>
            <person name="Doudna J."/>
            <person name="Cate J.H.D."/>
            <person name="Banfield J.F."/>
        </authorList>
    </citation>
    <scope>NUCLEOTIDE SEQUENCE</scope>
    <source>
        <strain evidence="2">NC_groundwater_928_Pr1_S-0.2um_72_17</strain>
    </source>
</reference>